<sequence length="179" mass="19567">MTDTELPTDLPADLAAVAVRVIGGRGDVLALELAPDHLQPLLDRLDWEIDDDRVTCRLVLGAACTTAARTVEQFVAAMQLPYAASRGWADLLDHLGDRAVNRREYVVVADAADLLRHEDPGLWHRLVRDLAAGPFCLGGGWTTLVLVDDAYSWSCSRFGSAVGAERAARDLPEHAARRW</sequence>
<keyword evidence="3" id="KW-1185">Reference proteome</keyword>
<dbReference type="InterPro" id="IPR000468">
    <property type="entry name" value="Barstar"/>
</dbReference>
<reference evidence="2" key="1">
    <citation type="submission" date="2021-01" db="EMBL/GenBank/DDBJ databases">
        <title>Whole genome shotgun sequence of Virgisporangium ochraceum NBRC 16418.</title>
        <authorList>
            <person name="Komaki H."/>
            <person name="Tamura T."/>
        </authorList>
    </citation>
    <scope>NUCLEOTIDE SEQUENCE</scope>
    <source>
        <strain evidence="2">NBRC 16418</strain>
    </source>
</reference>
<dbReference type="Proteomes" id="UP000635606">
    <property type="component" value="Unassembled WGS sequence"/>
</dbReference>
<dbReference type="RefSeq" id="WP_203930987.1">
    <property type="nucleotide sequence ID" value="NZ_BOPH01000085.1"/>
</dbReference>
<accession>A0A8J4EDW3</accession>
<comment type="caution">
    <text evidence="2">The sequence shown here is derived from an EMBL/GenBank/DDBJ whole genome shotgun (WGS) entry which is preliminary data.</text>
</comment>
<dbReference type="EMBL" id="BOPH01000085">
    <property type="protein sequence ID" value="GIJ71096.1"/>
    <property type="molecule type" value="Genomic_DNA"/>
</dbReference>
<evidence type="ECO:0000313" key="3">
    <source>
        <dbReference type="Proteomes" id="UP000635606"/>
    </source>
</evidence>
<name>A0A8J4EDW3_9ACTN</name>
<gene>
    <name evidence="2" type="ORF">Voc01_060130</name>
</gene>
<feature type="domain" description="Barstar (barnase inhibitor)" evidence="1">
    <location>
        <begin position="59"/>
        <end position="127"/>
    </location>
</feature>
<organism evidence="2 3">
    <name type="scientific">Virgisporangium ochraceum</name>
    <dbReference type="NCBI Taxonomy" id="65505"/>
    <lineage>
        <taxon>Bacteria</taxon>
        <taxon>Bacillati</taxon>
        <taxon>Actinomycetota</taxon>
        <taxon>Actinomycetes</taxon>
        <taxon>Micromonosporales</taxon>
        <taxon>Micromonosporaceae</taxon>
        <taxon>Virgisporangium</taxon>
    </lineage>
</organism>
<evidence type="ECO:0000259" key="1">
    <source>
        <dbReference type="Pfam" id="PF01337"/>
    </source>
</evidence>
<proteinExistence type="predicted"/>
<dbReference type="Pfam" id="PF01337">
    <property type="entry name" value="Barstar"/>
    <property type="match status" value="1"/>
</dbReference>
<evidence type="ECO:0000313" key="2">
    <source>
        <dbReference type="EMBL" id="GIJ71096.1"/>
    </source>
</evidence>
<dbReference type="AlphaFoldDB" id="A0A8J4EDW3"/>
<protein>
    <recommendedName>
        <fullName evidence="1">Barstar (barnase inhibitor) domain-containing protein</fullName>
    </recommendedName>
</protein>